<evidence type="ECO:0000313" key="7">
    <source>
        <dbReference type="Proteomes" id="UP000724874"/>
    </source>
</evidence>
<protein>
    <submittedName>
        <fullName evidence="6">ATP11 protein-domain-containing protein</fullName>
    </submittedName>
</protein>
<feature type="region of interest" description="Disordered" evidence="5">
    <location>
        <begin position="62"/>
        <end position="113"/>
    </location>
</feature>
<proteinExistence type="inferred from homology"/>
<evidence type="ECO:0000256" key="4">
    <source>
        <dbReference type="ARBA" id="ARBA00023128"/>
    </source>
</evidence>
<dbReference type="Proteomes" id="UP000724874">
    <property type="component" value="Unassembled WGS sequence"/>
</dbReference>
<name>A0A9P5TV66_GYMJU</name>
<dbReference type="GO" id="GO:0033615">
    <property type="term" value="P:mitochondrial proton-transporting ATP synthase complex assembly"/>
    <property type="evidence" value="ECO:0007669"/>
    <property type="project" value="TreeGrafter"/>
</dbReference>
<reference evidence="6" key="1">
    <citation type="submission" date="2020-11" db="EMBL/GenBank/DDBJ databases">
        <authorList>
            <consortium name="DOE Joint Genome Institute"/>
            <person name="Ahrendt S."/>
            <person name="Riley R."/>
            <person name="Andreopoulos W."/>
            <person name="LaButti K."/>
            <person name="Pangilinan J."/>
            <person name="Ruiz-duenas F.J."/>
            <person name="Barrasa J.M."/>
            <person name="Sanchez-Garcia M."/>
            <person name="Camarero S."/>
            <person name="Miyauchi S."/>
            <person name="Serrano A."/>
            <person name="Linde D."/>
            <person name="Babiker R."/>
            <person name="Drula E."/>
            <person name="Ayuso-Fernandez I."/>
            <person name="Pacheco R."/>
            <person name="Padilla G."/>
            <person name="Ferreira P."/>
            <person name="Barriuso J."/>
            <person name="Kellner H."/>
            <person name="Castanera R."/>
            <person name="Alfaro M."/>
            <person name="Ramirez L."/>
            <person name="Pisabarro A.G."/>
            <person name="Kuo A."/>
            <person name="Tritt A."/>
            <person name="Lipzen A."/>
            <person name="He G."/>
            <person name="Yan M."/>
            <person name="Ng V."/>
            <person name="Cullen D."/>
            <person name="Martin F."/>
            <person name="Rosso M.-N."/>
            <person name="Henrissat B."/>
            <person name="Hibbett D."/>
            <person name="Martinez A.T."/>
            <person name="Grigoriev I.V."/>
        </authorList>
    </citation>
    <scope>NUCLEOTIDE SEQUENCE</scope>
    <source>
        <strain evidence="6">AH 44721</strain>
    </source>
</reference>
<dbReference type="Pfam" id="PF06644">
    <property type="entry name" value="ATP11"/>
    <property type="match status" value="1"/>
</dbReference>
<feature type="compositionally biased region" description="Basic and acidic residues" evidence="5">
    <location>
        <begin position="62"/>
        <end position="74"/>
    </location>
</feature>
<gene>
    <name evidence="6" type="ORF">CPB84DRAFT_1841378</name>
</gene>
<keyword evidence="4" id="KW-0496">Mitochondrion</keyword>
<accession>A0A9P5TV66</accession>
<dbReference type="PANTHER" id="PTHR13126:SF0">
    <property type="entry name" value="ATP SYNTHASE MITOCHONDRIAL F1 COMPLEX ASSEMBLY FACTOR 1"/>
    <property type="match status" value="1"/>
</dbReference>
<comment type="subcellular location">
    <subcellularLocation>
        <location evidence="1">Mitochondrion</location>
    </subcellularLocation>
</comment>
<evidence type="ECO:0000256" key="3">
    <source>
        <dbReference type="ARBA" id="ARBA00022946"/>
    </source>
</evidence>
<dbReference type="EMBL" id="JADNYJ010000002">
    <property type="protein sequence ID" value="KAF8912943.1"/>
    <property type="molecule type" value="Genomic_DNA"/>
</dbReference>
<sequence length="332" mass="36802">MATRLLSRWVNASVARPCTAFKRAISNGVTDYQSKYTQQLHQRADKLGLTVSQLLEKAKADDAERRKAEGEKLKASAAALQKTSQTTDSSLASSSSLRPVEDGPSKLLSKRKDASPIKPLSSILNIPRILSTPHTAEQISALWTAYHGSRSGGTGRGYVCASIPLDMFHKMARTGRQYPTFVLPLPRVRLEDATETSSGENELAHEFFYPAETCSSSNPSCATVLFAPLQEYKLRGAFATPYLVLTMYTDLVSSHGLVLLRGEITPSSSGDKHMLGQEDAQALTLSLQRFYLWDDKKESEDISEGKRLLQAFHETPEKFEWQDLLRFSKTLP</sequence>
<dbReference type="InterPro" id="IPR010591">
    <property type="entry name" value="ATP11"/>
</dbReference>
<comment type="similarity">
    <text evidence="2">Belongs to the ATP11 family.</text>
</comment>
<dbReference type="GO" id="GO:0005739">
    <property type="term" value="C:mitochondrion"/>
    <property type="evidence" value="ECO:0007669"/>
    <property type="project" value="UniProtKB-SubCell"/>
</dbReference>
<evidence type="ECO:0000313" key="6">
    <source>
        <dbReference type="EMBL" id="KAF8912943.1"/>
    </source>
</evidence>
<dbReference type="AlphaFoldDB" id="A0A9P5TV66"/>
<keyword evidence="3" id="KW-0809">Transit peptide</keyword>
<dbReference type="PANTHER" id="PTHR13126">
    <property type="entry name" value="CHAPERONE ATP11"/>
    <property type="match status" value="1"/>
</dbReference>
<comment type="caution">
    <text evidence="6">The sequence shown here is derived from an EMBL/GenBank/DDBJ whole genome shotgun (WGS) entry which is preliminary data.</text>
</comment>
<feature type="compositionally biased region" description="Low complexity" evidence="5">
    <location>
        <begin position="83"/>
        <end position="96"/>
    </location>
</feature>
<evidence type="ECO:0000256" key="1">
    <source>
        <dbReference type="ARBA" id="ARBA00004173"/>
    </source>
</evidence>
<dbReference type="OrthoDB" id="16535at2759"/>
<organism evidence="6 7">
    <name type="scientific">Gymnopilus junonius</name>
    <name type="common">Spectacular rustgill mushroom</name>
    <name type="synonym">Gymnopilus spectabilis subsp. junonius</name>
    <dbReference type="NCBI Taxonomy" id="109634"/>
    <lineage>
        <taxon>Eukaryota</taxon>
        <taxon>Fungi</taxon>
        <taxon>Dikarya</taxon>
        <taxon>Basidiomycota</taxon>
        <taxon>Agaricomycotina</taxon>
        <taxon>Agaricomycetes</taxon>
        <taxon>Agaricomycetidae</taxon>
        <taxon>Agaricales</taxon>
        <taxon>Agaricineae</taxon>
        <taxon>Hymenogastraceae</taxon>
        <taxon>Gymnopilus</taxon>
    </lineage>
</organism>
<keyword evidence="7" id="KW-1185">Reference proteome</keyword>
<evidence type="ECO:0000256" key="5">
    <source>
        <dbReference type="SAM" id="MobiDB-lite"/>
    </source>
</evidence>
<feature type="compositionally biased region" description="Basic and acidic residues" evidence="5">
    <location>
        <begin position="99"/>
        <end position="113"/>
    </location>
</feature>
<evidence type="ECO:0000256" key="2">
    <source>
        <dbReference type="ARBA" id="ARBA00009116"/>
    </source>
</evidence>